<dbReference type="CDD" id="cd05466">
    <property type="entry name" value="PBP2_LTTR_substrate"/>
    <property type="match status" value="1"/>
</dbReference>
<dbReference type="Gene3D" id="3.40.190.290">
    <property type="match status" value="1"/>
</dbReference>
<evidence type="ECO:0000313" key="6">
    <source>
        <dbReference type="EMBL" id="MEC5343474.1"/>
    </source>
</evidence>
<comment type="caution">
    <text evidence="6">The sequence shown here is derived from an EMBL/GenBank/DDBJ whole genome shotgun (WGS) entry which is preliminary data.</text>
</comment>
<accession>A0ABU6JT56</accession>
<dbReference type="Pfam" id="PF00126">
    <property type="entry name" value="HTH_1"/>
    <property type="match status" value="1"/>
</dbReference>
<comment type="similarity">
    <text evidence="1">Belongs to the LysR transcriptional regulatory family.</text>
</comment>
<dbReference type="Pfam" id="PF03466">
    <property type="entry name" value="LysR_substrate"/>
    <property type="match status" value="1"/>
</dbReference>
<dbReference type="PROSITE" id="PS50931">
    <property type="entry name" value="HTH_LYSR"/>
    <property type="match status" value="1"/>
</dbReference>
<proteinExistence type="inferred from homology"/>
<dbReference type="EMBL" id="JAYWTM010000011">
    <property type="protein sequence ID" value="MEC5343474.1"/>
    <property type="molecule type" value="Genomic_DNA"/>
</dbReference>
<dbReference type="InterPro" id="IPR036388">
    <property type="entry name" value="WH-like_DNA-bd_sf"/>
</dbReference>
<evidence type="ECO:0000259" key="5">
    <source>
        <dbReference type="PROSITE" id="PS50931"/>
    </source>
</evidence>
<keyword evidence="4" id="KW-0804">Transcription</keyword>
<dbReference type="PRINTS" id="PR00039">
    <property type="entry name" value="HTHLYSR"/>
</dbReference>
<evidence type="ECO:0000256" key="3">
    <source>
        <dbReference type="ARBA" id="ARBA00023125"/>
    </source>
</evidence>
<keyword evidence="3" id="KW-0238">DNA-binding</keyword>
<dbReference type="Proteomes" id="UP001309705">
    <property type="component" value="Unassembled WGS sequence"/>
</dbReference>
<dbReference type="PANTHER" id="PTHR30346">
    <property type="entry name" value="TRANSCRIPTIONAL DUAL REGULATOR HCAR-RELATED"/>
    <property type="match status" value="1"/>
</dbReference>
<dbReference type="RefSeq" id="WP_327618426.1">
    <property type="nucleotide sequence ID" value="NZ_JAYWTM010000011.1"/>
</dbReference>
<feature type="domain" description="HTH lysR-type" evidence="5">
    <location>
        <begin position="1"/>
        <end position="58"/>
    </location>
</feature>
<organism evidence="6 7">
    <name type="scientific">Brenneria populi</name>
    <dbReference type="NCBI Taxonomy" id="1505588"/>
    <lineage>
        <taxon>Bacteria</taxon>
        <taxon>Pseudomonadati</taxon>
        <taxon>Pseudomonadota</taxon>
        <taxon>Gammaproteobacteria</taxon>
        <taxon>Enterobacterales</taxon>
        <taxon>Pectobacteriaceae</taxon>
        <taxon>Brenneria</taxon>
    </lineage>
</organism>
<reference evidence="6 7" key="1">
    <citation type="journal article" date="2017" name="Int. J. Syst. Evol. Microbiol.">
        <title>Brenneria populi subsp. brevivirga subsp. nov. isolated from symptomatic bark of Populus x euramericana canker, and description of Brenneria populi subsp. populi subsp. nov.</title>
        <authorList>
            <person name="Zheng M.H."/>
            <person name="Piao C.G."/>
            <person name="Xue H."/>
            <person name="Guo M.W."/>
            <person name="Li Y."/>
        </authorList>
    </citation>
    <scope>NUCLEOTIDE SEQUENCE [LARGE SCALE GENOMIC DNA]</scope>
    <source>
        <strain evidence="6 7">D9-5</strain>
    </source>
</reference>
<dbReference type="SUPFAM" id="SSF53850">
    <property type="entry name" value="Periplasmic binding protein-like II"/>
    <property type="match status" value="1"/>
</dbReference>
<evidence type="ECO:0000313" key="7">
    <source>
        <dbReference type="Proteomes" id="UP001309705"/>
    </source>
</evidence>
<protein>
    <submittedName>
        <fullName evidence="6">LysR substrate-binding domain-containing protein</fullName>
    </submittedName>
</protein>
<dbReference type="Gene3D" id="1.10.10.10">
    <property type="entry name" value="Winged helix-like DNA-binding domain superfamily/Winged helix DNA-binding domain"/>
    <property type="match status" value="1"/>
</dbReference>
<dbReference type="InterPro" id="IPR000847">
    <property type="entry name" value="LysR_HTH_N"/>
</dbReference>
<sequence>MIYAQLRAFLAAAHSNSFSEGARLLNITQPSISKQIRDLEKRCGEPLFERIGRSVRLTPLGLRVMEISKRMMDAELDCLLLFNDVAALEAGVLRIAAVGPYHLMTILPEFHSRYPKVRINVRFGGSNHVEEAVRQFDADIGILAMAPGRAMPEMDAFPYRSCPIVLSVPADHRLARAERLSVQDLAAESIIHREPGSTTRQIFENVLYAEKTGVNSILEIGSREAIRIAVANGLGIGYVSEDEIVPHPNIRHIPLSGPTPRTNATLIWRSGRDDNTLVKAFLNVAREQAMG</sequence>
<gene>
    <name evidence="6" type="ORF">VSX58_12810</name>
</gene>
<evidence type="ECO:0000256" key="1">
    <source>
        <dbReference type="ARBA" id="ARBA00009437"/>
    </source>
</evidence>
<evidence type="ECO:0000256" key="2">
    <source>
        <dbReference type="ARBA" id="ARBA00023015"/>
    </source>
</evidence>
<dbReference type="InterPro" id="IPR005119">
    <property type="entry name" value="LysR_subst-bd"/>
</dbReference>
<keyword evidence="7" id="KW-1185">Reference proteome</keyword>
<name>A0ABU6JT56_9GAMM</name>
<dbReference type="PANTHER" id="PTHR30346:SF28">
    <property type="entry name" value="HTH-TYPE TRANSCRIPTIONAL REGULATOR CYNR"/>
    <property type="match status" value="1"/>
</dbReference>
<dbReference type="SUPFAM" id="SSF46785">
    <property type="entry name" value="Winged helix' DNA-binding domain"/>
    <property type="match status" value="1"/>
</dbReference>
<dbReference type="InterPro" id="IPR036390">
    <property type="entry name" value="WH_DNA-bd_sf"/>
</dbReference>
<keyword evidence="2" id="KW-0805">Transcription regulation</keyword>
<evidence type="ECO:0000256" key="4">
    <source>
        <dbReference type="ARBA" id="ARBA00023163"/>
    </source>
</evidence>